<evidence type="ECO:0000259" key="6">
    <source>
        <dbReference type="SMART" id="SM00415"/>
    </source>
</evidence>
<dbReference type="Gene3D" id="1.10.10.10">
    <property type="entry name" value="Winged helix-like DNA-binding domain superfamily/Winged helix DNA-binding domain"/>
    <property type="match status" value="1"/>
</dbReference>
<dbReference type="EMBL" id="FR824048">
    <property type="protein sequence ID" value="CCA14373.1"/>
    <property type="molecule type" value="Genomic_DNA"/>
</dbReference>
<dbReference type="Pfam" id="PF00447">
    <property type="entry name" value="HSF_DNA-bind"/>
    <property type="match status" value="1"/>
</dbReference>
<evidence type="ECO:0000256" key="1">
    <source>
        <dbReference type="ARBA" id="ARBA00004123"/>
    </source>
</evidence>
<dbReference type="InterPro" id="IPR036390">
    <property type="entry name" value="WH_DNA-bd_sf"/>
</dbReference>
<evidence type="ECO:0000313" key="7">
    <source>
        <dbReference type="EMBL" id="CCA14373.1"/>
    </source>
</evidence>
<dbReference type="GO" id="GO:0005634">
    <property type="term" value="C:nucleus"/>
    <property type="evidence" value="ECO:0007669"/>
    <property type="project" value="UniProtKB-SubCell"/>
</dbReference>
<evidence type="ECO:0000256" key="5">
    <source>
        <dbReference type="SAM" id="Coils"/>
    </source>
</evidence>
<dbReference type="InterPro" id="IPR036388">
    <property type="entry name" value="WH-like_DNA-bd_sf"/>
</dbReference>
<name>F0W002_9STRA</name>
<dbReference type="SMART" id="SM00415">
    <property type="entry name" value="HSF"/>
    <property type="match status" value="1"/>
</dbReference>
<keyword evidence="3" id="KW-0539">Nucleus</keyword>
<dbReference type="AlphaFoldDB" id="F0W002"/>
<comment type="subcellular location">
    <subcellularLocation>
        <location evidence="1">Nucleus</location>
    </subcellularLocation>
</comment>
<dbReference type="HOGENOM" id="CLU_954662_0_0_1"/>
<dbReference type="PANTHER" id="PTHR10015:SF206">
    <property type="entry name" value="HSF-TYPE DNA-BINDING DOMAIN-CONTAINING PROTEIN"/>
    <property type="match status" value="1"/>
</dbReference>
<reference evidence="7" key="1">
    <citation type="journal article" date="2011" name="PLoS Biol.">
        <title>Gene gain and loss during evolution of obligate parasitism in the white rust pathogen of Arabidopsis thaliana.</title>
        <authorList>
            <person name="Kemen E."/>
            <person name="Gardiner A."/>
            <person name="Schultz-Larsen T."/>
            <person name="Kemen A.C."/>
            <person name="Balmuth A.L."/>
            <person name="Robert-Seilaniantz A."/>
            <person name="Bailey K."/>
            <person name="Holub E."/>
            <person name="Studholme D.J."/>
            <person name="Maclean D."/>
            <person name="Jones J.D."/>
        </authorList>
    </citation>
    <scope>NUCLEOTIDE SEQUENCE</scope>
</reference>
<keyword evidence="2" id="KW-0238">DNA-binding</keyword>
<dbReference type="SUPFAM" id="SSF46785">
    <property type="entry name" value="Winged helix' DNA-binding domain"/>
    <property type="match status" value="1"/>
</dbReference>
<accession>F0W002</accession>
<evidence type="ECO:0000256" key="3">
    <source>
        <dbReference type="ARBA" id="ARBA00023242"/>
    </source>
</evidence>
<proteinExistence type="inferred from homology"/>
<keyword evidence="5" id="KW-0175">Coiled coil</keyword>
<evidence type="ECO:0000256" key="2">
    <source>
        <dbReference type="ARBA" id="ARBA00023125"/>
    </source>
</evidence>
<reference evidence="7" key="2">
    <citation type="submission" date="2011-02" db="EMBL/GenBank/DDBJ databases">
        <authorList>
            <person name="MacLean D."/>
        </authorList>
    </citation>
    <scope>NUCLEOTIDE SEQUENCE</scope>
</reference>
<gene>
    <name evidence="7" type="primary">AlNc14C3G480</name>
    <name evidence="7" type="ORF">ALNC14_005160</name>
</gene>
<feature type="domain" description="HSF-type DNA-binding" evidence="6">
    <location>
        <begin position="29"/>
        <end position="134"/>
    </location>
</feature>
<dbReference type="GO" id="GO:0043565">
    <property type="term" value="F:sequence-specific DNA binding"/>
    <property type="evidence" value="ECO:0007669"/>
    <property type="project" value="InterPro"/>
</dbReference>
<dbReference type="PRINTS" id="PR00056">
    <property type="entry name" value="HSFDOMAIN"/>
</dbReference>
<comment type="similarity">
    <text evidence="4">Belongs to the HSF family.</text>
</comment>
<evidence type="ECO:0000256" key="4">
    <source>
        <dbReference type="RuleBase" id="RU004020"/>
    </source>
</evidence>
<feature type="coiled-coil region" evidence="5">
    <location>
        <begin position="147"/>
        <end position="174"/>
    </location>
</feature>
<dbReference type="FunFam" id="1.10.10.10:FF:000589">
    <property type="entry name" value="HSF-type DNA-binding, putative"/>
    <property type="match status" value="1"/>
</dbReference>
<organism evidence="7">
    <name type="scientific">Albugo laibachii Nc14</name>
    <dbReference type="NCBI Taxonomy" id="890382"/>
    <lineage>
        <taxon>Eukaryota</taxon>
        <taxon>Sar</taxon>
        <taxon>Stramenopiles</taxon>
        <taxon>Oomycota</taxon>
        <taxon>Peronosporomycetes</taxon>
        <taxon>Albuginales</taxon>
        <taxon>Albuginaceae</taxon>
        <taxon>Albugo</taxon>
    </lineage>
</organism>
<protein>
    <submittedName>
        <fullName evidence="7">HSFtype DNAbinding putative</fullName>
    </submittedName>
</protein>
<dbReference type="PANTHER" id="PTHR10015">
    <property type="entry name" value="HEAT SHOCK TRANSCRIPTION FACTOR"/>
    <property type="match status" value="1"/>
</dbReference>
<dbReference type="GO" id="GO:0003700">
    <property type="term" value="F:DNA-binding transcription factor activity"/>
    <property type="evidence" value="ECO:0007669"/>
    <property type="project" value="InterPro"/>
</dbReference>
<sequence length="290" mass="33171">MKSDCVSDRRKRSLSGSIISRGIPCDSFIAPLFLHKTYDMIESAPKHLACWSASGQSFIIKNPREFAVIMLPQYFKHNKFSSFVRQLNFYGFRKYKKDEVMIALEEDEAKHWWEFYHEKFIRGKKELMSDIRRKTYSDSSTPEKHEVEALKSNVNRLQGQVAQLMEQLTGLTNMVKTLISARESVQNKRVSDVQAQQQSQPSNMLYTEVGGYGEAWPKRARISGGFTYTDPSLLVSNVPSVSMNGSDSHASSKLSDAQLLEWSERSGIDFFTQDERSLQLCDGEDLLSYT</sequence>
<dbReference type="InterPro" id="IPR000232">
    <property type="entry name" value="HSF_DNA-bd"/>
</dbReference>